<evidence type="ECO:0000313" key="12">
    <source>
        <dbReference type="EMBL" id="KAL3280241.1"/>
    </source>
</evidence>
<dbReference type="SUPFAM" id="SSF49854">
    <property type="entry name" value="Spermadhesin, CUB domain"/>
    <property type="match status" value="1"/>
</dbReference>
<evidence type="ECO:0000256" key="2">
    <source>
        <dbReference type="ARBA" id="ARBA00008313"/>
    </source>
</evidence>
<keyword evidence="5" id="KW-0732">Signal</keyword>
<evidence type="ECO:0000256" key="7">
    <source>
        <dbReference type="ARBA" id="ARBA00023180"/>
    </source>
</evidence>
<proteinExistence type="inferred from homology"/>
<evidence type="ECO:0000256" key="3">
    <source>
        <dbReference type="ARBA" id="ARBA00015713"/>
    </source>
</evidence>
<keyword evidence="13" id="KW-1185">Reference proteome</keyword>
<feature type="non-terminal residue" evidence="12">
    <location>
        <position position="1"/>
    </location>
</feature>
<name>A0ABD2NPE1_9CUCU</name>
<gene>
    <name evidence="12" type="ORF">HHI36_017736</name>
</gene>
<comment type="similarity">
    <text evidence="2">Belongs to the CRF-binding protein family.</text>
</comment>
<reference evidence="12 13" key="1">
    <citation type="journal article" date="2021" name="BMC Biol.">
        <title>Horizontally acquired antibacterial genes associated with adaptive radiation of ladybird beetles.</title>
        <authorList>
            <person name="Li H.S."/>
            <person name="Tang X.F."/>
            <person name="Huang Y.H."/>
            <person name="Xu Z.Y."/>
            <person name="Chen M.L."/>
            <person name="Du X.Y."/>
            <person name="Qiu B.Y."/>
            <person name="Chen P.T."/>
            <person name="Zhang W."/>
            <person name="Slipinski A."/>
            <person name="Escalona H.E."/>
            <person name="Waterhouse R.M."/>
            <person name="Zwick A."/>
            <person name="Pang H."/>
        </authorList>
    </citation>
    <scope>NUCLEOTIDE SEQUENCE [LARGE SCALE GENOMIC DNA]</scope>
    <source>
        <strain evidence="12">SYSU2018</strain>
    </source>
</reference>
<evidence type="ECO:0000256" key="6">
    <source>
        <dbReference type="ARBA" id="ARBA00023157"/>
    </source>
</evidence>
<dbReference type="InterPro" id="IPR035914">
    <property type="entry name" value="Sperma_CUB_dom_sf"/>
</dbReference>
<evidence type="ECO:0000259" key="11">
    <source>
        <dbReference type="Pfam" id="PF23541"/>
    </source>
</evidence>
<dbReference type="InterPro" id="IPR056178">
    <property type="entry name" value="CRF-BP_C"/>
</dbReference>
<keyword evidence="6" id="KW-1015">Disulfide bond</keyword>
<evidence type="ECO:0000256" key="4">
    <source>
        <dbReference type="ARBA" id="ARBA00022525"/>
    </source>
</evidence>
<dbReference type="Proteomes" id="UP001516400">
    <property type="component" value="Unassembled WGS sequence"/>
</dbReference>
<comment type="subcellular location">
    <subcellularLocation>
        <location evidence="1">Secreted</location>
    </subcellularLocation>
</comment>
<organism evidence="12 13">
    <name type="scientific">Cryptolaemus montrouzieri</name>
    <dbReference type="NCBI Taxonomy" id="559131"/>
    <lineage>
        <taxon>Eukaryota</taxon>
        <taxon>Metazoa</taxon>
        <taxon>Ecdysozoa</taxon>
        <taxon>Arthropoda</taxon>
        <taxon>Hexapoda</taxon>
        <taxon>Insecta</taxon>
        <taxon>Pterygota</taxon>
        <taxon>Neoptera</taxon>
        <taxon>Endopterygota</taxon>
        <taxon>Coleoptera</taxon>
        <taxon>Polyphaga</taxon>
        <taxon>Cucujiformia</taxon>
        <taxon>Coccinelloidea</taxon>
        <taxon>Coccinellidae</taxon>
        <taxon>Scymninae</taxon>
        <taxon>Scymnini</taxon>
        <taxon>Cryptolaemus</taxon>
    </lineage>
</organism>
<evidence type="ECO:0000256" key="5">
    <source>
        <dbReference type="ARBA" id="ARBA00022729"/>
    </source>
</evidence>
<evidence type="ECO:0000313" key="13">
    <source>
        <dbReference type="Proteomes" id="UP001516400"/>
    </source>
</evidence>
<evidence type="ECO:0000256" key="9">
    <source>
        <dbReference type="ARBA" id="ARBA00033162"/>
    </source>
</evidence>
<feature type="domain" description="Corticotropin-releasing factor binding protein C-terminal" evidence="11">
    <location>
        <begin position="168"/>
        <end position="294"/>
    </location>
</feature>
<accession>A0ABD2NPE1</accession>
<dbReference type="Pfam" id="PF23541">
    <property type="entry name" value="CRF-BP_C"/>
    <property type="match status" value="1"/>
</dbReference>
<dbReference type="Gene3D" id="2.60.120.290">
    <property type="entry name" value="Spermadhesin, CUB domain"/>
    <property type="match status" value="1"/>
</dbReference>
<keyword evidence="7" id="KW-0325">Glycoprotein</keyword>
<feature type="domain" description="Corticotropin-releasing factor binding protein N-terminal" evidence="10">
    <location>
        <begin position="37"/>
        <end position="155"/>
    </location>
</feature>
<protein>
    <recommendedName>
        <fullName evidence="3">Corticotropin-releasing factor-binding protein</fullName>
    </recommendedName>
    <alternativeName>
        <fullName evidence="9">Corticotropin-releasing hormone-binding protein</fullName>
    </alternativeName>
</protein>
<dbReference type="Pfam" id="PF05428">
    <property type="entry name" value="CRF-BP_N"/>
    <property type="match status" value="1"/>
</dbReference>
<dbReference type="PANTHER" id="PTHR10278:SF0">
    <property type="entry name" value="CORTICOTROPIN-RELEASING FACTOR-BINDING PROTEIN"/>
    <property type="match status" value="1"/>
</dbReference>
<dbReference type="GO" id="GO:0005576">
    <property type="term" value="C:extracellular region"/>
    <property type="evidence" value="ECO:0007669"/>
    <property type="project" value="UniProtKB-SubCell"/>
</dbReference>
<comment type="caution">
    <text evidence="12">The sequence shown here is derived from an EMBL/GenBank/DDBJ whole genome shotgun (WGS) entry which is preliminary data.</text>
</comment>
<comment type="function">
    <text evidence="8">Binds CRF and inactivates it. May prevent inappropriate pituitary-adrenal stimulation in pregnancy.</text>
</comment>
<evidence type="ECO:0000256" key="8">
    <source>
        <dbReference type="ARBA" id="ARBA00024997"/>
    </source>
</evidence>
<dbReference type="AlphaFoldDB" id="A0ABD2NPE1"/>
<dbReference type="EMBL" id="JABFTP020000124">
    <property type="protein sequence ID" value="KAL3280241.1"/>
    <property type="molecule type" value="Genomic_DNA"/>
</dbReference>
<dbReference type="InterPro" id="IPR056177">
    <property type="entry name" value="CRF-BP_N"/>
</dbReference>
<sequence length="311" mass="34885">VPTKSLLEPENNRKLSLRRIPPYLSSRFKRSSEHIVTECIFMTSEEGEFYHKASTVDGSVCGIYIVGEPNQRVEVRFNYFDVPCANGGLVVFVDGWELNGELFPSPHDYPLPKETRFREYCDERKIKQSFASSSNVALLQYRMPYRGSGFTITVRFIRNPTPCNVLLQGFEEVYTLKNYEKRSNCSISTLFPSAVRVDALSVGVVRADIRSSEVETGTIHKCQKRGLDDYVQIGGSLGLDNANMILADSICGLNSRPGKFEELIACGTTTIRMVSSGAFDNSVTIHLRQLDGDEDTNSFMSVLCPLEEIKK</sequence>
<dbReference type="InterPro" id="IPR008435">
    <property type="entry name" value="CRF-bd"/>
</dbReference>
<dbReference type="PANTHER" id="PTHR10278">
    <property type="entry name" value="CORTICOTROPIN-RELEASING FACTOR-BINDING PROTEIN"/>
    <property type="match status" value="1"/>
</dbReference>
<evidence type="ECO:0000259" key="10">
    <source>
        <dbReference type="Pfam" id="PF05428"/>
    </source>
</evidence>
<keyword evidence="4" id="KW-0964">Secreted</keyword>
<evidence type="ECO:0000256" key="1">
    <source>
        <dbReference type="ARBA" id="ARBA00004613"/>
    </source>
</evidence>